<evidence type="ECO:0000313" key="1">
    <source>
        <dbReference type="EMBL" id="JAE37053.1"/>
    </source>
</evidence>
<accession>A0A0A9HVW5</accession>
<name>A0A0A9HVW5_ARUDO</name>
<dbReference type="EMBL" id="GBRH01160843">
    <property type="protein sequence ID" value="JAE37053.1"/>
    <property type="molecule type" value="Transcribed_RNA"/>
</dbReference>
<sequence>MFLAPSIPSRNMIFLAILNG</sequence>
<organism evidence="1">
    <name type="scientific">Arundo donax</name>
    <name type="common">Giant reed</name>
    <name type="synonym">Donax arundinaceus</name>
    <dbReference type="NCBI Taxonomy" id="35708"/>
    <lineage>
        <taxon>Eukaryota</taxon>
        <taxon>Viridiplantae</taxon>
        <taxon>Streptophyta</taxon>
        <taxon>Embryophyta</taxon>
        <taxon>Tracheophyta</taxon>
        <taxon>Spermatophyta</taxon>
        <taxon>Magnoliopsida</taxon>
        <taxon>Liliopsida</taxon>
        <taxon>Poales</taxon>
        <taxon>Poaceae</taxon>
        <taxon>PACMAD clade</taxon>
        <taxon>Arundinoideae</taxon>
        <taxon>Arundineae</taxon>
        <taxon>Arundo</taxon>
    </lineage>
</organism>
<reference evidence="1" key="2">
    <citation type="journal article" date="2015" name="Data Brief">
        <title>Shoot transcriptome of the giant reed, Arundo donax.</title>
        <authorList>
            <person name="Barrero R.A."/>
            <person name="Guerrero F.D."/>
            <person name="Moolhuijzen P."/>
            <person name="Goolsby J.A."/>
            <person name="Tidwell J."/>
            <person name="Bellgard S.E."/>
            <person name="Bellgard M.I."/>
        </authorList>
    </citation>
    <scope>NUCLEOTIDE SEQUENCE</scope>
    <source>
        <tissue evidence="1">Shoot tissue taken approximately 20 cm above the soil surface</tissue>
    </source>
</reference>
<proteinExistence type="predicted"/>
<reference evidence="1" key="1">
    <citation type="submission" date="2014-09" db="EMBL/GenBank/DDBJ databases">
        <authorList>
            <person name="Magalhaes I.L.F."/>
            <person name="Oliveira U."/>
            <person name="Santos F.R."/>
            <person name="Vidigal T.H.D.A."/>
            <person name="Brescovit A.D."/>
            <person name="Santos A.J."/>
        </authorList>
    </citation>
    <scope>NUCLEOTIDE SEQUENCE</scope>
    <source>
        <tissue evidence="1">Shoot tissue taken approximately 20 cm above the soil surface</tissue>
    </source>
</reference>
<dbReference type="AlphaFoldDB" id="A0A0A9HVW5"/>
<protein>
    <submittedName>
        <fullName evidence="1">Uncharacterized protein</fullName>
    </submittedName>
</protein>